<sequence>MATTDEAKSGRRPFPMIAKGWKLMFLALASWAIALGVLYGLLKLFSLLTG</sequence>
<evidence type="ECO:0008006" key="4">
    <source>
        <dbReference type="Google" id="ProtNLM"/>
    </source>
</evidence>
<dbReference type="EMBL" id="FQVC01000001">
    <property type="protein sequence ID" value="SHE50160.1"/>
    <property type="molecule type" value="Genomic_DNA"/>
</dbReference>
<evidence type="ECO:0000313" key="3">
    <source>
        <dbReference type="Proteomes" id="UP000184533"/>
    </source>
</evidence>
<feature type="transmembrane region" description="Helical" evidence="1">
    <location>
        <begin position="21"/>
        <end position="42"/>
    </location>
</feature>
<evidence type="ECO:0000313" key="2">
    <source>
        <dbReference type="EMBL" id="SHE50160.1"/>
    </source>
</evidence>
<dbReference type="AlphaFoldDB" id="A0A1M4U0F1"/>
<organism evidence="2 3">
    <name type="scientific">Devosia limi DSM 17137</name>
    <dbReference type="NCBI Taxonomy" id="1121477"/>
    <lineage>
        <taxon>Bacteria</taxon>
        <taxon>Pseudomonadati</taxon>
        <taxon>Pseudomonadota</taxon>
        <taxon>Alphaproteobacteria</taxon>
        <taxon>Hyphomicrobiales</taxon>
        <taxon>Devosiaceae</taxon>
        <taxon>Devosia</taxon>
    </lineage>
</organism>
<accession>A0A1M4U0F1</accession>
<keyword evidence="1" id="KW-0472">Membrane</keyword>
<gene>
    <name evidence="2" type="ORF">SAMN02745223_00565</name>
</gene>
<keyword evidence="1" id="KW-1133">Transmembrane helix</keyword>
<evidence type="ECO:0000256" key="1">
    <source>
        <dbReference type="SAM" id="Phobius"/>
    </source>
</evidence>
<keyword evidence="1" id="KW-0812">Transmembrane</keyword>
<proteinExistence type="predicted"/>
<protein>
    <recommendedName>
        <fullName evidence="4">DUF2474 domain-containing protein</fullName>
    </recommendedName>
</protein>
<reference evidence="2 3" key="1">
    <citation type="submission" date="2016-11" db="EMBL/GenBank/DDBJ databases">
        <authorList>
            <person name="Jaros S."/>
            <person name="Januszkiewicz K."/>
            <person name="Wedrychowicz H."/>
        </authorList>
    </citation>
    <scope>NUCLEOTIDE SEQUENCE [LARGE SCALE GENOMIC DNA]</scope>
    <source>
        <strain evidence="2 3">DSM 17137</strain>
    </source>
</reference>
<name>A0A1M4U0F1_9HYPH</name>
<dbReference type="Proteomes" id="UP000184533">
    <property type="component" value="Unassembled WGS sequence"/>
</dbReference>